<name>K4KPL4_SIMAS</name>
<sequence length="481" mass="53737">MLENLLQWLSVDLLLGLSLLAFYLLGWACAVHALSSARTAQGTVAWLVSLVSFPFFAVPAYLVFGRNRFAGRVHAFEARADDIEQLLRTCDDALAPFSLTGADSPGWYRAVAQLSRSHLVSGNSAQLLINGQATFASILSGIARAEQYVLVQFYMIHDDLLGRELRDCLIERANAGVSVNLLYDEIGSWGLSDSFLTPLHEAGVNVSGFKPEQGRRNRFQINFRNHRKMVVVDGHTGWLGGLNVGDEYMDRVPALSPWRDTHMRLEGPVVLQLQSVMLLDWYWATRQLPALNWQPRPAGDLPAMILATGPTGPLEAASLYFVSAFSAARERIWLTAPYFVPDEAVMKALQLAALRGVDVRILTTGKPDSWLVHLAAYHYFYALKDVNVTLMASREGFMHQKVCLIDDRATVVGSHNMDNRSFRLNFEVAVIVDDPALARETEAMLAEDFANAEQLQPRDWDARPLWWWAAVRLARLLSPVL</sequence>
<keyword evidence="11" id="KW-1208">Phospholipid metabolism</keyword>
<evidence type="ECO:0000256" key="7">
    <source>
        <dbReference type="ARBA" id="ARBA00022989"/>
    </source>
</evidence>
<keyword evidence="2" id="KW-1003">Cell membrane</keyword>
<dbReference type="RefSeq" id="WP_015048303.1">
    <property type="nucleotide sequence ID" value="NC_018868.3"/>
</dbReference>
<dbReference type="InterPro" id="IPR022924">
    <property type="entry name" value="Cardiolipin_synthase"/>
</dbReference>
<keyword evidence="4" id="KW-0808">Transferase</keyword>
<dbReference type="InterPro" id="IPR025202">
    <property type="entry name" value="PLD-like_dom"/>
</dbReference>
<proteinExistence type="predicted"/>
<dbReference type="SMART" id="SM00155">
    <property type="entry name" value="PLDc"/>
    <property type="match status" value="2"/>
</dbReference>
<keyword evidence="3" id="KW-0444">Lipid biosynthesis</keyword>
<evidence type="ECO:0000256" key="6">
    <source>
        <dbReference type="ARBA" id="ARBA00022737"/>
    </source>
</evidence>
<organism evidence="15 16">
    <name type="scientific">Simiduia agarivorans (strain DSM 21679 / JCM 13881 / BCRC 17597 / SA1)</name>
    <dbReference type="NCBI Taxonomy" id="1117647"/>
    <lineage>
        <taxon>Bacteria</taxon>
        <taxon>Pseudomonadati</taxon>
        <taxon>Pseudomonadota</taxon>
        <taxon>Gammaproteobacteria</taxon>
        <taxon>Cellvibrionales</taxon>
        <taxon>Cellvibrionaceae</taxon>
        <taxon>Simiduia</taxon>
    </lineage>
</organism>
<dbReference type="STRING" id="1117647.M5M_15080"/>
<dbReference type="InterPro" id="IPR027379">
    <property type="entry name" value="CLS_N"/>
</dbReference>
<dbReference type="EC" id="2.7.8.-" evidence="12"/>
<dbReference type="InterPro" id="IPR001736">
    <property type="entry name" value="PLipase_D/transphosphatidylase"/>
</dbReference>
<evidence type="ECO:0000256" key="10">
    <source>
        <dbReference type="ARBA" id="ARBA00023209"/>
    </source>
</evidence>
<gene>
    <name evidence="15" type="primary">cls</name>
    <name evidence="15" type="ordered locus">M5M_15080</name>
</gene>
<dbReference type="Pfam" id="PF13091">
    <property type="entry name" value="PLDc_2"/>
    <property type="match status" value="2"/>
</dbReference>
<evidence type="ECO:0000313" key="15">
    <source>
        <dbReference type="EMBL" id="AFV00151.1"/>
    </source>
</evidence>
<dbReference type="Gene3D" id="3.30.870.10">
    <property type="entry name" value="Endonuclease Chain A"/>
    <property type="match status" value="2"/>
</dbReference>
<evidence type="ECO:0000256" key="1">
    <source>
        <dbReference type="ARBA" id="ARBA00004651"/>
    </source>
</evidence>
<dbReference type="SUPFAM" id="SSF56024">
    <property type="entry name" value="Phospholipase D/nuclease"/>
    <property type="match status" value="2"/>
</dbReference>
<evidence type="ECO:0000256" key="5">
    <source>
        <dbReference type="ARBA" id="ARBA00022692"/>
    </source>
</evidence>
<evidence type="ECO:0000256" key="11">
    <source>
        <dbReference type="ARBA" id="ARBA00023264"/>
    </source>
</evidence>
<feature type="domain" description="PLD phosphodiesterase" evidence="14">
    <location>
        <begin position="394"/>
        <end position="421"/>
    </location>
</feature>
<dbReference type="eggNOG" id="COG1502">
    <property type="taxonomic scope" value="Bacteria"/>
</dbReference>
<dbReference type="AlphaFoldDB" id="K4KPL4"/>
<keyword evidence="8" id="KW-0443">Lipid metabolism</keyword>
<dbReference type="KEGG" id="saga:M5M_15080"/>
<dbReference type="HOGENOM" id="CLU_038053_1_0_6"/>
<dbReference type="GO" id="GO:0005886">
    <property type="term" value="C:plasma membrane"/>
    <property type="evidence" value="ECO:0007669"/>
    <property type="project" value="UniProtKB-SubCell"/>
</dbReference>
<keyword evidence="10" id="KW-0594">Phospholipid biosynthesis</keyword>
<dbReference type="GO" id="GO:0032049">
    <property type="term" value="P:cardiolipin biosynthetic process"/>
    <property type="evidence" value="ECO:0007669"/>
    <property type="project" value="UniProtKB-UniRule"/>
</dbReference>
<dbReference type="PROSITE" id="PS50035">
    <property type="entry name" value="PLD"/>
    <property type="match status" value="2"/>
</dbReference>
<evidence type="ECO:0000256" key="3">
    <source>
        <dbReference type="ARBA" id="ARBA00022516"/>
    </source>
</evidence>
<comment type="subcellular location">
    <subcellularLocation>
        <location evidence="1">Cell membrane</location>
        <topology evidence="1">Multi-pass membrane protein</topology>
    </subcellularLocation>
</comment>
<evidence type="ECO:0000256" key="12">
    <source>
        <dbReference type="NCBIfam" id="TIGR04265"/>
    </source>
</evidence>
<feature type="domain" description="PLD phosphodiesterase" evidence="14">
    <location>
        <begin position="221"/>
        <end position="248"/>
    </location>
</feature>
<evidence type="ECO:0000313" key="16">
    <source>
        <dbReference type="Proteomes" id="UP000000466"/>
    </source>
</evidence>
<keyword evidence="5 13" id="KW-0812">Transmembrane</keyword>
<evidence type="ECO:0000259" key="14">
    <source>
        <dbReference type="PROSITE" id="PS50035"/>
    </source>
</evidence>
<keyword evidence="16" id="KW-1185">Reference proteome</keyword>
<evidence type="ECO:0000256" key="13">
    <source>
        <dbReference type="SAM" id="Phobius"/>
    </source>
</evidence>
<keyword evidence="6" id="KW-0677">Repeat</keyword>
<protein>
    <recommendedName>
        <fullName evidence="12">Cardiolipin synthase</fullName>
        <ecNumber evidence="12">2.7.8.-</ecNumber>
    </recommendedName>
</protein>
<dbReference type="Proteomes" id="UP000000466">
    <property type="component" value="Chromosome"/>
</dbReference>
<dbReference type="PANTHER" id="PTHR21248">
    <property type="entry name" value="CARDIOLIPIN SYNTHASE"/>
    <property type="match status" value="1"/>
</dbReference>
<dbReference type="OrthoDB" id="9762009at2"/>
<dbReference type="PANTHER" id="PTHR21248:SF22">
    <property type="entry name" value="PHOSPHOLIPASE D"/>
    <property type="match status" value="1"/>
</dbReference>
<dbReference type="NCBIfam" id="TIGR04265">
    <property type="entry name" value="bac_cardiolipin"/>
    <property type="match status" value="1"/>
</dbReference>
<keyword evidence="9 13" id="KW-0472">Membrane</keyword>
<dbReference type="EMBL" id="CP003746">
    <property type="protein sequence ID" value="AFV00151.1"/>
    <property type="molecule type" value="Genomic_DNA"/>
</dbReference>
<feature type="transmembrane region" description="Helical" evidence="13">
    <location>
        <begin position="43"/>
        <end position="64"/>
    </location>
</feature>
<evidence type="ECO:0000256" key="2">
    <source>
        <dbReference type="ARBA" id="ARBA00022475"/>
    </source>
</evidence>
<reference evidence="15 16" key="1">
    <citation type="journal article" date="2013" name="Genome Announc.">
        <title>Complete genome sequence of Simiduia agarivorans SA1(T), a marine bacterium able to degrade a variety of polysaccharides.</title>
        <authorList>
            <person name="Lin S.Y."/>
            <person name="Shieh W.Y."/>
            <person name="Chen J.S."/>
            <person name="Tang S.L."/>
        </authorList>
    </citation>
    <scope>NUCLEOTIDE SEQUENCE [LARGE SCALE GENOMIC DNA]</scope>
    <source>
        <strain evidence="16">DSM 21679 / JCM 13881 / BCRC 17597 / SA1</strain>
    </source>
</reference>
<evidence type="ECO:0000256" key="8">
    <source>
        <dbReference type="ARBA" id="ARBA00023098"/>
    </source>
</evidence>
<keyword evidence="7 13" id="KW-1133">Transmembrane helix</keyword>
<dbReference type="GO" id="GO:0008808">
    <property type="term" value="F:cardiolipin synthase activity"/>
    <property type="evidence" value="ECO:0007669"/>
    <property type="project" value="UniProtKB-UniRule"/>
</dbReference>
<evidence type="ECO:0000256" key="4">
    <source>
        <dbReference type="ARBA" id="ARBA00022679"/>
    </source>
</evidence>
<evidence type="ECO:0000256" key="9">
    <source>
        <dbReference type="ARBA" id="ARBA00023136"/>
    </source>
</evidence>
<accession>K4KPL4</accession>
<dbReference type="Pfam" id="PF13396">
    <property type="entry name" value="PLDc_N"/>
    <property type="match status" value="1"/>
</dbReference>